<organism evidence="7 8">
    <name type="scientific">Parageobacillus thermantarcticus</name>
    <dbReference type="NCBI Taxonomy" id="186116"/>
    <lineage>
        <taxon>Bacteria</taxon>
        <taxon>Bacillati</taxon>
        <taxon>Bacillota</taxon>
        <taxon>Bacilli</taxon>
        <taxon>Bacillales</taxon>
        <taxon>Anoxybacillaceae</taxon>
        <taxon>Parageobacillus</taxon>
    </lineage>
</organism>
<dbReference type="Pfam" id="PF01547">
    <property type="entry name" value="SBP_bac_1"/>
    <property type="match status" value="1"/>
</dbReference>
<sequence>MKKKALSYLVLLTLVIGLALSGCSSSDKSASEGKSGDGKIHLKFMHDWPKGSSTAYYSLVDEIIKDYEAKNPNVVIDVEVLNPDQYRDKLKVLAASNELPDVGLTWSNGFAEPYATGGQFAPLDDIIEKEFKDQFVPGTVESYSFNGKSYALPMEMNITYIFYNKEIFKKYNLEVPKTFEDLKKIGKTLIKNGVIPATVGSKDGWPASMWFMYLADRIGGPTILTDVIKGKVKMSDPAIVKAAKEIQNLVDMGFFVKGNTAFSNDDAKGYFLNEKAAMFLTATWELPNFTTSPDVPQEFKEKVGYFKFPIYEGGKGTDINSYVGGPGLGAFVAENSKHKEQAKDFAAYLVKEWGKRSVEEAGILPATKVNTEGLNVPKMYLDVLNDINNATNITTWFDTQASPNVSELHHDLITALFGKQITPEEFAKQHDEALAEEAKKNKQP</sequence>
<keyword evidence="1" id="KW-1003">Cell membrane</keyword>
<reference evidence="8" key="1">
    <citation type="submission" date="2016-10" db="EMBL/GenBank/DDBJ databases">
        <authorList>
            <person name="Varghese N."/>
            <person name="Submissions S."/>
        </authorList>
    </citation>
    <scope>NUCLEOTIDE SEQUENCE [LARGE SCALE GENOMIC DNA]</scope>
    <source>
        <strain evidence="8">M1</strain>
    </source>
</reference>
<dbReference type="Gene3D" id="3.40.190.10">
    <property type="entry name" value="Periplasmic binding protein-like II"/>
    <property type="match status" value="2"/>
</dbReference>
<evidence type="ECO:0000313" key="8">
    <source>
        <dbReference type="Proteomes" id="UP000198650"/>
    </source>
</evidence>
<protein>
    <submittedName>
        <fullName evidence="7">Carbohydrate ABC transporter substrate-binding protein, CUT1 family</fullName>
    </submittedName>
</protein>
<dbReference type="RefSeq" id="WP_090947861.1">
    <property type="nucleotide sequence ID" value="NZ_FOJS01000002.1"/>
</dbReference>
<dbReference type="AlphaFoldDB" id="A0A1I0SMF6"/>
<gene>
    <name evidence="7" type="ORF">SAMN05192569_1002159</name>
</gene>
<keyword evidence="3" id="KW-0472">Membrane</keyword>
<dbReference type="InterPro" id="IPR050490">
    <property type="entry name" value="Bact_solute-bd_prot1"/>
</dbReference>
<dbReference type="PANTHER" id="PTHR43649:SF33">
    <property type="entry name" value="POLYGALACTURONAN_RHAMNOGALACTURONAN-BINDING PROTEIN YTCQ"/>
    <property type="match status" value="1"/>
</dbReference>
<keyword evidence="5" id="KW-0449">Lipoprotein</keyword>
<evidence type="ECO:0000256" key="1">
    <source>
        <dbReference type="ARBA" id="ARBA00022475"/>
    </source>
</evidence>
<dbReference type="STRING" id="186116.SAMN05192569_1002159"/>
<dbReference type="Proteomes" id="UP000198650">
    <property type="component" value="Unassembled WGS sequence"/>
</dbReference>
<feature type="chain" id="PRO_5039143459" evidence="6">
    <location>
        <begin position="22"/>
        <end position="444"/>
    </location>
</feature>
<keyword evidence="2 6" id="KW-0732">Signal</keyword>
<keyword evidence="4" id="KW-0564">Palmitate</keyword>
<evidence type="ECO:0000256" key="5">
    <source>
        <dbReference type="ARBA" id="ARBA00023288"/>
    </source>
</evidence>
<evidence type="ECO:0000256" key="6">
    <source>
        <dbReference type="SAM" id="SignalP"/>
    </source>
</evidence>
<dbReference type="SUPFAM" id="SSF53850">
    <property type="entry name" value="Periplasmic binding protein-like II"/>
    <property type="match status" value="1"/>
</dbReference>
<dbReference type="InterPro" id="IPR006059">
    <property type="entry name" value="SBP"/>
</dbReference>
<proteinExistence type="predicted"/>
<dbReference type="PROSITE" id="PS51257">
    <property type="entry name" value="PROKAR_LIPOPROTEIN"/>
    <property type="match status" value="1"/>
</dbReference>
<evidence type="ECO:0000313" key="7">
    <source>
        <dbReference type="EMBL" id="SFA40701.1"/>
    </source>
</evidence>
<evidence type="ECO:0000256" key="4">
    <source>
        <dbReference type="ARBA" id="ARBA00023139"/>
    </source>
</evidence>
<accession>A0A1I0SMF6</accession>
<feature type="signal peptide" evidence="6">
    <location>
        <begin position="1"/>
        <end position="21"/>
    </location>
</feature>
<keyword evidence="8" id="KW-1185">Reference proteome</keyword>
<evidence type="ECO:0000256" key="2">
    <source>
        <dbReference type="ARBA" id="ARBA00022729"/>
    </source>
</evidence>
<name>A0A1I0SMF6_9BACL</name>
<dbReference type="OrthoDB" id="9798191at2"/>
<dbReference type="PANTHER" id="PTHR43649">
    <property type="entry name" value="ARABINOSE-BINDING PROTEIN-RELATED"/>
    <property type="match status" value="1"/>
</dbReference>
<dbReference type="EMBL" id="FOJS01000002">
    <property type="protein sequence ID" value="SFA40701.1"/>
    <property type="molecule type" value="Genomic_DNA"/>
</dbReference>
<evidence type="ECO:0000256" key="3">
    <source>
        <dbReference type="ARBA" id="ARBA00023136"/>
    </source>
</evidence>